<keyword evidence="4 7" id="KW-0560">Oxidoreductase</keyword>
<dbReference type="PANTHER" id="PTHR46696:SF1">
    <property type="entry name" value="CYTOCHROME P450 YJIB-RELATED"/>
    <property type="match status" value="1"/>
</dbReference>
<dbReference type="Gene3D" id="1.10.630.10">
    <property type="entry name" value="Cytochrome P450"/>
    <property type="match status" value="1"/>
</dbReference>
<evidence type="ECO:0000256" key="2">
    <source>
        <dbReference type="ARBA" id="ARBA00022617"/>
    </source>
</evidence>
<dbReference type="GO" id="GO:0004497">
    <property type="term" value="F:monooxygenase activity"/>
    <property type="evidence" value="ECO:0007669"/>
    <property type="project" value="UniProtKB-KW"/>
</dbReference>
<evidence type="ECO:0000256" key="1">
    <source>
        <dbReference type="ARBA" id="ARBA00010617"/>
    </source>
</evidence>
<dbReference type="Pfam" id="PF00067">
    <property type="entry name" value="p450"/>
    <property type="match status" value="2"/>
</dbReference>
<evidence type="ECO:0000256" key="4">
    <source>
        <dbReference type="ARBA" id="ARBA00023002"/>
    </source>
</evidence>
<dbReference type="EMBL" id="CP060828">
    <property type="protein sequence ID" value="QNP74697.1"/>
    <property type="molecule type" value="Genomic_DNA"/>
</dbReference>
<protein>
    <submittedName>
        <fullName evidence="8">Cytochrome P450</fullName>
    </submittedName>
</protein>
<dbReference type="RefSeq" id="WP_187751621.1">
    <property type="nucleotide sequence ID" value="NZ_CP060828.1"/>
</dbReference>
<dbReference type="InterPro" id="IPR036396">
    <property type="entry name" value="Cyt_P450_sf"/>
</dbReference>
<name>A0A7H0IPI1_9ACTN</name>
<evidence type="ECO:0000256" key="5">
    <source>
        <dbReference type="ARBA" id="ARBA00023004"/>
    </source>
</evidence>
<evidence type="ECO:0000256" key="7">
    <source>
        <dbReference type="RuleBase" id="RU000461"/>
    </source>
</evidence>
<keyword evidence="6 7" id="KW-0503">Monooxygenase</keyword>
<evidence type="ECO:0000313" key="8">
    <source>
        <dbReference type="EMBL" id="QNP74697.1"/>
    </source>
</evidence>
<sequence>MNPTEQGAAQTSRCPFALDVDGADQHAENARLRAAGRAVPVELPGGVRAWAIPRHEDLRRVLTDPRVAKGIEHWGAAQRGEVPDGWPLIGFVATDSVINSHGADHRRLRGLVDQALTPARVEAMRPGVEHLVGTLLDRLAARPQERAVDFRKAFAYPVPTAVISDLLGVPQRKRRLLHVLTGMQTRTTNTPEQVLETDGRIEALLREIVAERREAPGDDLISALLTARRAGDDRLTDSELHGMILLMFFAGHQSVINVLVNACHALLTHPGQLAAVRAGEVPWSAVVEETMRWNGAVNQFPMRYPTEDVVIGGETIRRGEAILASFGSAGRDPEHHGADAERFDVRRRQAGHLGFGHGPHFCVGIHLARLQLETALAGFFTRFPEVRLAPAGTWTVRPVPSFVSNSIEELPVLLGPAAETAAETGPR</sequence>
<accession>A0A7H0IPI1</accession>
<gene>
    <name evidence="8" type="ORF">IAG44_38110</name>
</gene>
<dbReference type="PRINTS" id="PR00359">
    <property type="entry name" value="BP450"/>
</dbReference>
<reference evidence="8 9" key="1">
    <citation type="submission" date="2020-08" db="EMBL/GenBank/DDBJ databases">
        <title>A novel species.</title>
        <authorList>
            <person name="Gao J."/>
        </authorList>
    </citation>
    <scope>NUCLEOTIDE SEQUENCE [LARGE SCALE GENOMIC DNA]</scope>
    <source>
        <strain evidence="8 9">CRXT-G-22</strain>
    </source>
</reference>
<dbReference type="FunFam" id="1.10.630.10:FF:000018">
    <property type="entry name" value="Cytochrome P450 monooxygenase"/>
    <property type="match status" value="1"/>
</dbReference>
<dbReference type="AlphaFoldDB" id="A0A7H0IPI1"/>
<keyword evidence="2 7" id="KW-0349">Heme</keyword>
<dbReference type="GO" id="GO:0020037">
    <property type="term" value="F:heme binding"/>
    <property type="evidence" value="ECO:0007669"/>
    <property type="project" value="InterPro"/>
</dbReference>
<dbReference type="GO" id="GO:0016705">
    <property type="term" value="F:oxidoreductase activity, acting on paired donors, with incorporation or reduction of molecular oxygen"/>
    <property type="evidence" value="ECO:0007669"/>
    <property type="project" value="InterPro"/>
</dbReference>
<dbReference type="Proteomes" id="UP000516052">
    <property type="component" value="Chromosome"/>
</dbReference>
<proteinExistence type="inferred from homology"/>
<dbReference type="InterPro" id="IPR002397">
    <property type="entry name" value="Cyt_P450_B"/>
</dbReference>
<dbReference type="PROSITE" id="PS00086">
    <property type="entry name" value="CYTOCHROME_P450"/>
    <property type="match status" value="1"/>
</dbReference>
<dbReference type="GO" id="GO:0005506">
    <property type="term" value="F:iron ion binding"/>
    <property type="evidence" value="ECO:0007669"/>
    <property type="project" value="InterPro"/>
</dbReference>
<organism evidence="8 9">
    <name type="scientific">Streptomyces roseirectus</name>
    <dbReference type="NCBI Taxonomy" id="2768066"/>
    <lineage>
        <taxon>Bacteria</taxon>
        <taxon>Bacillati</taxon>
        <taxon>Actinomycetota</taxon>
        <taxon>Actinomycetes</taxon>
        <taxon>Kitasatosporales</taxon>
        <taxon>Streptomycetaceae</taxon>
        <taxon>Streptomyces</taxon>
    </lineage>
</organism>
<keyword evidence="5 7" id="KW-0408">Iron</keyword>
<dbReference type="InterPro" id="IPR001128">
    <property type="entry name" value="Cyt_P450"/>
</dbReference>
<keyword evidence="9" id="KW-1185">Reference proteome</keyword>
<evidence type="ECO:0000256" key="3">
    <source>
        <dbReference type="ARBA" id="ARBA00022723"/>
    </source>
</evidence>
<evidence type="ECO:0000256" key="6">
    <source>
        <dbReference type="ARBA" id="ARBA00023033"/>
    </source>
</evidence>
<dbReference type="PANTHER" id="PTHR46696">
    <property type="entry name" value="P450, PUTATIVE (EUROFUNG)-RELATED"/>
    <property type="match status" value="1"/>
</dbReference>
<comment type="similarity">
    <text evidence="1 7">Belongs to the cytochrome P450 family.</text>
</comment>
<dbReference type="InterPro" id="IPR017972">
    <property type="entry name" value="Cyt_P450_CS"/>
</dbReference>
<keyword evidence="3 7" id="KW-0479">Metal-binding</keyword>
<dbReference type="CDD" id="cd11029">
    <property type="entry name" value="CYP107-like"/>
    <property type="match status" value="1"/>
</dbReference>
<dbReference type="KEGG" id="sroi:IAG44_38110"/>
<evidence type="ECO:0000313" key="9">
    <source>
        <dbReference type="Proteomes" id="UP000516052"/>
    </source>
</evidence>
<dbReference type="SUPFAM" id="SSF48264">
    <property type="entry name" value="Cytochrome P450"/>
    <property type="match status" value="1"/>
</dbReference>